<dbReference type="EMBL" id="UZAM01011015">
    <property type="protein sequence ID" value="VDP14540.1"/>
    <property type="molecule type" value="Genomic_DNA"/>
</dbReference>
<evidence type="ECO:0000313" key="12">
    <source>
        <dbReference type="WBParaSite" id="SBAD_0000815701-mRNA-1"/>
    </source>
</evidence>
<dbReference type="Pfam" id="PF00641">
    <property type="entry name" value="Zn_ribbon_RanBP"/>
    <property type="match status" value="1"/>
</dbReference>
<sequence length="141" mass="15598">MMKAGKAGGGGDVRDRSYFAEAANSTIPAFRCAFINNQNRTTCEQCGRNKPRAKGKVGQEIGKEAAEKSKGLFAAEDWACSKCGNINWARRVQCNICNAPKFGEVEARTGYGGGYMDRQEVEYVKREESDEEFDEVGFLFD</sequence>
<protein>
    <submittedName>
        <fullName evidence="12">RanBP2-type domain-containing protein</fullName>
    </submittedName>
</protein>
<keyword evidence="2" id="KW-0479">Metal-binding</keyword>
<keyword evidence="3" id="KW-0677">Repeat</keyword>
<dbReference type="GO" id="GO:0001530">
    <property type="term" value="F:lipopolysaccharide binding"/>
    <property type="evidence" value="ECO:0007669"/>
    <property type="project" value="TreeGrafter"/>
</dbReference>
<dbReference type="InterPro" id="IPR036443">
    <property type="entry name" value="Znf_RanBP2_sf"/>
</dbReference>
<keyword evidence="7" id="KW-0539">Nucleus</keyword>
<evidence type="ECO:0000313" key="10">
    <source>
        <dbReference type="EMBL" id="VDP14540.1"/>
    </source>
</evidence>
<keyword evidence="6" id="KW-0694">RNA-binding</keyword>
<dbReference type="GO" id="GO:0005634">
    <property type="term" value="C:nucleus"/>
    <property type="evidence" value="ECO:0007669"/>
    <property type="project" value="UniProtKB-SubCell"/>
</dbReference>
<reference evidence="12" key="1">
    <citation type="submission" date="2016-06" db="UniProtKB">
        <authorList>
            <consortium name="WormBaseParasite"/>
        </authorList>
    </citation>
    <scope>IDENTIFICATION</scope>
</reference>
<evidence type="ECO:0000256" key="2">
    <source>
        <dbReference type="ARBA" id="ARBA00022723"/>
    </source>
</evidence>
<evidence type="ECO:0000256" key="5">
    <source>
        <dbReference type="ARBA" id="ARBA00022833"/>
    </source>
</evidence>
<evidence type="ECO:0000256" key="6">
    <source>
        <dbReference type="ARBA" id="ARBA00022884"/>
    </source>
</evidence>
<keyword evidence="5" id="KW-0862">Zinc</keyword>
<evidence type="ECO:0000256" key="1">
    <source>
        <dbReference type="ARBA" id="ARBA00004123"/>
    </source>
</evidence>
<keyword evidence="4 8" id="KW-0863">Zinc-finger</keyword>
<dbReference type="InterPro" id="IPR001876">
    <property type="entry name" value="Znf_RanBP2"/>
</dbReference>
<dbReference type="Gene3D" id="4.10.1060.10">
    <property type="entry name" value="Zinc finger, RanBP2-type"/>
    <property type="match status" value="1"/>
</dbReference>
<dbReference type="AlphaFoldDB" id="A0A183IW67"/>
<accession>A0A183IW67</accession>
<evidence type="ECO:0000259" key="9">
    <source>
        <dbReference type="PROSITE" id="PS50199"/>
    </source>
</evidence>
<evidence type="ECO:0000256" key="7">
    <source>
        <dbReference type="ARBA" id="ARBA00023242"/>
    </source>
</evidence>
<dbReference type="SUPFAM" id="SSF90209">
    <property type="entry name" value="Ran binding protein zinc finger-like"/>
    <property type="match status" value="1"/>
</dbReference>
<dbReference type="GO" id="GO:0003723">
    <property type="term" value="F:RNA binding"/>
    <property type="evidence" value="ECO:0007669"/>
    <property type="project" value="UniProtKB-KW"/>
</dbReference>
<dbReference type="GO" id="GO:0008270">
    <property type="term" value="F:zinc ion binding"/>
    <property type="evidence" value="ECO:0007669"/>
    <property type="project" value="UniProtKB-KW"/>
</dbReference>
<evidence type="ECO:0000256" key="3">
    <source>
        <dbReference type="ARBA" id="ARBA00022737"/>
    </source>
</evidence>
<reference evidence="10 11" key="2">
    <citation type="submission" date="2018-11" db="EMBL/GenBank/DDBJ databases">
        <authorList>
            <consortium name="Pathogen Informatics"/>
        </authorList>
    </citation>
    <scope>NUCLEOTIDE SEQUENCE [LARGE SCALE GENOMIC DNA]</scope>
</reference>
<dbReference type="Proteomes" id="UP000270296">
    <property type="component" value="Unassembled WGS sequence"/>
</dbReference>
<dbReference type="OrthoDB" id="1878647at2759"/>
<dbReference type="PROSITE" id="PS01358">
    <property type="entry name" value="ZF_RANBP2_1"/>
    <property type="match status" value="1"/>
</dbReference>
<name>A0A183IW67_9BILA</name>
<evidence type="ECO:0000256" key="4">
    <source>
        <dbReference type="ARBA" id="ARBA00022771"/>
    </source>
</evidence>
<evidence type="ECO:0000256" key="8">
    <source>
        <dbReference type="PROSITE-ProRule" id="PRU00322"/>
    </source>
</evidence>
<gene>
    <name evidence="10" type="ORF">SBAD_LOCUS7864</name>
</gene>
<keyword evidence="11" id="KW-1185">Reference proteome</keyword>
<proteinExistence type="predicted"/>
<dbReference type="FunFam" id="4.10.1060.10:FF:000004">
    <property type="entry name" value="Zinc finger Ran-binding domain-containing protein 2"/>
    <property type="match status" value="1"/>
</dbReference>
<dbReference type="PANTHER" id="PTHR12999">
    <property type="entry name" value="ZINC FINGER RAN-BINDING DOMAIN-CONTAINING PROTEIN 2 ZRANB2-RELATED"/>
    <property type="match status" value="1"/>
</dbReference>
<evidence type="ECO:0000313" key="11">
    <source>
        <dbReference type="Proteomes" id="UP000270296"/>
    </source>
</evidence>
<feature type="domain" description="RanBP2-type" evidence="9">
    <location>
        <begin position="74"/>
        <end position="103"/>
    </location>
</feature>
<comment type="subcellular location">
    <subcellularLocation>
        <location evidence="1">Nucleus</location>
    </subcellularLocation>
</comment>
<dbReference type="PANTHER" id="PTHR12999:SF17">
    <property type="entry name" value="ZINC FINGER RAN-BINDING DOMAIN-CONTAINING PROTEIN 2"/>
    <property type="match status" value="1"/>
</dbReference>
<dbReference type="WBParaSite" id="SBAD_0000815701-mRNA-1">
    <property type="protein sequence ID" value="SBAD_0000815701-mRNA-1"/>
    <property type="gene ID" value="SBAD_0000815701"/>
</dbReference>
<organism evidence="12">
    <name type="scientific">Soboliphyme baturini</name>
    <dbReference type="NCBI Taxonomy" id="241478"/>
    <lineage>
        <taxon>Eukaryota</taxon>
        <taxon>Metazoa</taxon>
        <taxon>Ecdysozoa</taxon>
        <taxon>Nematoda</taxon>
        <taxon>Enoplea</taxon>
        <taxon>Dorylaimia</taxon>
        <taxon>Dioctophymatida</taxon>
        <taxon>Dioctophymatoidea</taxon>
        <taxon>Soboliphymatidae</taxon>
        <taxon>Soboliphyme</taxon>
    </lineage>
</organism>
<dbReference type="PROSITE" id="PS50199">
    <property type="entry name" value="ZF_RANBP2_2"/>
    <property type="match status" value="1"/>
</dbReference>
<dbReference type="SMART" id="SM00547">
    <property type="entry name" value="ZnF_RBZ"/>
    <property type="match status" value="1"/>
</dbReference>